<evidence type="ECO:0000256" key="9">
    <source>
        <dbReference type="SAM" id="Phobius"/>
    </source>
</evidence>
<comment type="subcellular location">
    <subcellularLocation>
        <location evidence="1">Mitochondrion outer membrane</location>
        <topology evidence="1">Multi-pass membrane protein</topology>
    </subcellularLocation>
</comment>
<comment type="similarity">
    <text evidence="2">Belongs to the mitochondrial carrier (TC 2.A.29) family.</text>
</comment>
<organism evidence="10 11">
    <name type="scientific">Pristionchus mayeri</name>
    <dbReference type="NCBI Taxonomy" id="1317129"/>
    <lineage>
        <taxon>Eukaryota</taxon>
        <taxon>Metazoa</taxon>
        <taxon>Ecdysozoa</taxon>
        <taxon>Nematoda</taxon>
        <taxon>Chromadorea</taxon>
        <taxon>Rhabditida</taxon>
        <taxon>Rhabditina</taxon>
        <taxon>Diplogasteromorpha</taxon>
        <taxon>Diplogasteroidea</taxon>
        <taxon>Neodiplogasteridae</taxon>
        <taxon>Pristionchus</taxon>
    </lineage>
</organism>
<evidence type="ECO:0000256" key="2">
    <source>
        <dbReference type="ARBA" id="ARBA00006375"/>
    </source>
</evidence>
<evidence type="ECO:0000256" key="7">
    <source>
        <dbReference type="ARBA" id="ARBA00023128"/>
    </source>
</evidence>
<dbReference type="GO" id="GO:0005741">
    <property type="term" value="C:mitochondrial outer membrane"/>
    <property type="evidence" value="ECO:0007669"/>
    <property type="project" value="UniProtKB-SubCell"/>
</dbReference>
<feature type="transmembrane region" description="Helical" evidence="9">
    <location>
        <begin position="56"/>
        <end position="85"/>
    </location>
</feature>
<dbReference type="PANTHER" id="PTHR10780">
    <property type="entry name" value="MITOCHONDRIAL CARRIER HOMOLOG"/>
    <property type="match status" value="1"/>
</dbReference>
<dbReference type="InterPro" id="IPR023395">
    <property type="entry name" value="MCP_dom_sf"/>
</dbReference>
<sequence>RALRWTIRTSAVRAVAVFAARPFVALGICQIGQVVGGEAKYLNVAQSLRLILNEEGIGGLFSGVIPQLIGSILMIWGCAAVTFAAERALLRL</sequence>
<proteinExistence type="inferred from homology"/>
<dbReference type="Gene3D" id="1.50.40.10">
    <property type="entry name" value="Mitochondrial carrier domain"/>
    <property type="match status" value="1"/>
</dbReference>
<keyword evidence="11" id="KW-1185">Reference proteome</keyword>
<protein>
    <submittedName>
        <fullName evidence="10">Uncharacterized protein</fullName>
    </submittedName>
</protein>
<keyword evidence="7" id="KW-0496">Mitochondrion</keyword>
<feature type="transmembrane region" description="Helical" evidence="9">
    <location>
        <begin position="12"/>
        <end position="36"/>
    </location>
</feature>
<evidence type="ECO:0000256" key="4">
    <source>
        <dbReference type="ARBA" id="ARBA00022737"/>
    </source>
</evidence>
<keyword evidence="8 9" id="KW-0472">Membrane</keyword>
<dbReference type="Proteomes" id="UP001328107">
    <property type="component" value="Unassembled WGS sequence"/>
</dbReference>
<evidence type="ECO:0000256" key="1">
    <source>
        <dbReference type="ARBA" id="ARBA00004374"/>
    </source>
</evidence>
<name>A0AAN4Z613_9BILA</name>
<gene>
    <name evidence="10" type="ORF">PMAYCL1PPCAC_05362</name>
</gene>
<accession>A0AAN4Z613</accession>
<dbReference type="SUPFAM" id="SSF103506">
    <property type="entry name" value="Mitochondrial carrier"/>
    <property type="match status" value="1"/>
</dbReference>
<dbReference type="Pfam" id="PF00153">
    <property type="entry name" value="Mito_carr"/>
    <property type="match status" value="1"/>
</dbReference>
<keyword evidence="4" id="KW-0677">Repeat</keyword>
<dbReference type="InterPro" id="IPR018108">
    <property type="entry name" value="MCP_transmembrane"/>
</dbReference>
<keyword evidence="6 9" id="KW-1133">Transmembrane helix</keyword>
<keyword evidence="5" id="KW-1000">Mitochondrion outer membrane</keyword>
<dbReference type="AlphaFoldDB" id="A0AAN4Z613"/>
<evidence type="ECO:0000256" key="5">
    <source>
        <dbReference type="ARBA" id="ARBA00022787"/>
    </source>
</evidence>
<evidence type="ECO:0000256" key="8">
    <source>
        <dbReference type="ARBA" id="ARBA00023136"/>
    </source>
</evidence>
<dbReference type="PANTHER" id="PTHR10780:SF18">
    <property type="entry name" value="LD43650P"/>
    <property type="match status" value="1"/>
</dbReference>
<feature type="non-terminal residue" evidence="10">
    <location>
        <position position="1"/>
    </location>
</feature>
<evidence type="ECO:0000313" key="11">
    <source>
        <dbReference type="Proteomes" id="UP001328107"/>
    </source>
</evidence>
<dbReference type="EMBL" id="BTRK01000002">
    <property type="protein sequence ID" value="GMR35167.1"/>
    <property type="molecule type" value="Genomic_DNA"/>
</dbReference>
<feature type="non-terminal residue" evidence="10">
    <location>
        <position position="92"/>
    </location>
</feature>
<evidence type="ECO:0000313" key="10">
    <source>
        <dbReference type="EMBL" id="GMR35167.1"/>
    </source>
</evidence>
<comment type="caution">
    <text evidence="10">The sequence shown here is derived from an EMBL/GenBank/DDBJ whole genome shotgun (WGS) entry which is preliminary data.</text>
</comment>
<reference evidence="11" key="1">
    <citation type="submission" date="2022-10" db="EMBL/GenBank/DDBJ databases">
        <title>Genome assembly of Pristionchus species.</title>
        <authorList>
            <person name="Yoshida K."/>
            <person name="Sommer R.J."/>
        </authorList>
    </citation>
    <scope>NUCLEOTIDE SEQUENCE [LARGE SCALE GENOMIC DNA]</scope>
    <source>
        <strain evidence="11">RS5460</strain>
    </source>
</reference>
<evidence type="ECO:0000256" key="6">
    <source>
        <dbReference type="ARBA" id="ARBA00022989"/>
    </source>
</evidence>
<keyword evidence="3 9" id="KW-0812">Transmembrane</keyword>
<evidence type="ECO:0000256" key="3">
    <source>
        <dbReference type="ARBA" id="ARBA00022692"/>
    </source>
</evidence>